<proteinExistence type="predicted"/>
<dbReference type="Pfam" id="PF00646">
    <property type="entry name" value="F-box"/>
    <property type="match status" value="1"/>
</dbReference>
<feature type="domain" description="F-box" evidence="1">
    <location>
        <begin position="14"/>
        <end position="60"/>
    </location>
</feature>
<name>A0AA38VWR2_9PEZI</name>
<gene>
    <name evidence="2" type="ORF">NKR23_g3394</name>
</gene>
<dbReference type="PROSITE" id="PS50181">
    <property type="entry name" value="FBOX"/>
    <property type="match status" value="1"/>
</dbReference>
<evidence type="ECO:0000313" key="3">
    <source>
        <dbReference type="Proteomes" id="UP001174694"/>
    </source>
</evidence>
<evidence type="ECO:0000259" key="1">
    <source>
        <dbReference type="PROSITE" id="PS50181"/>
    </source>
</evidence>
<dbReference type="InterPro" id="IPR001810">
    <property type="entry name" value="F-box_dom"/>
</dbReference>
<dbReference type="Proteomes" id="UP001174694">
    <property type="component" value="Unassembled WGS sequence"/>
</dbReference>
<dbReference type="SUPFAM" id="SSF81383">
    <property type="entry name" value="F-box domain"/>
    <property type="match status" value="1"/>
</dbReference>
<dbReference type="AlphaFoldDB" id="A0AA38VWR2"/>
<reference evidence="2" key="1">
    <citation type="submission" date="2022-07" db="EMBL/GenBank/DDBJ databases">
        <title>Fungi with potential for degradation of polypropylene.</title>
        <authorList>
            <person name="Gostincar C."/>
        </authorList>
    </citation>
    <scope>NUCLEOTIDE SEQUENCE</scope>
    <source>
        <strain evidence="2">EXF-13308</strain>
    </source>
</reference>
<sequence>MDPLVAAAYHNINHSPLCRLPDSILLYIMELLDVVSLYQLREVSRVFLQLFGNDRFAAHHWAPGAELSFGVWTVGDILEDPALRDEMRRQREKKRYCETCLTRRLEKRSSATLWCSECETEHSADLFSGAQRELPDDLRVCIGREGHIRLCEHKIITWHDVQKAMDTDGWHKAEIRCDQAHHQEHAGLSSTAPTARLSADYLELSVGVHIATHPAREARKRIMASDIRRGLEDASPCLWYPEGEVPSYLSPMCCFDPNTCFCVEYAGAARLDWKLSPLNRKHSWGRWCRHSSDRERRLSLTSVPHAEGSMAGHRSCLWHTLSVFTDDFATNFFTMASPCSEAARCLLVAKHRTIEVKGLRPSDGRWYRALDPASYRLTDDWDNYGRSWCAQQGCANYYRFRLDEVH</sequence>
<protein>
    <recommendedName>
        <fullName evidence="1">F-box domain-containing protein</fullName>
    </recommendedName>
</protein>
<dbReference type="InterPro" id="IPR036047">
    <property type="entry name" value="F-box-like_dom_sf"/>
</dbReference>
<evidence type="ECO:0000313" key="2">
    <source>
        <dbReference type="EMBL" id="KAJ9150828.1"/>
    </source>
</evidence>
<organism evidence="2 3">
    <name type="scientific">Pleurostoma richardsiae</name>
    <dbReference type="NCBI Taxonomy" id="41990"/>
    <lineage>
        <taxon>Eukaryota</taxon>
        <taxon>Fungi</taxon>
        <taxon>Dikarya</taxon>
        <taxon>Ascomycota</taxon>
        <taxon>Pezizomycotina</taxon>
        <taxon>Sordariomycetes</taxon>
        <taxon>Sordariomycetidae</taxon>
        <taxon>Calosphaeriales</taxon>
        <taxon>Pleurostomataceae</taxon>
        <taxon>Pleurostoma</taxon>
    </lineage>
</organism>
<dbReference type="EMBL" id="JANBVO010000007">
    <property type="protein sequence ID" value="KAJ9150828.1"/>
    <property type="molecule type" value="Genomic_DNA"/>
</dbReference>
<accession>A0AA38VWR2</accession>
<keyword evidence="3" id="KW-1185">Reference proteome</keyword>
<comment type="caution">
    <text evidence="2">The sequence shown here is derived from an EMBL/GenBank/DDBJ whole genome shotgun (WGS) entry which is preliminary data.</text>
</comment>